<dbReference type="InterPro" id="IPR046616">
    <property type="entry name" value="DUF6729"/>
</dbReference>
<protein>
    <recommendedName>
        <fullName evidence="2">DUF6729 domain-containing protein</fullName>
    </recommendedName>
</protein>
<evidence type="ECO:0000256" key="1">
    <source>
        <dbReference type="SAM" id="MobiDB-lite"/>
    </source>
</evidence>
<dbReference type="Pfam" id="PF20499">
    <property type="entry name" value="DUF6729"/>
    <property type="match status" value="1"/>
</dbReference>
<dbReference type="Proteomes" id="UP000000305">
    <property type="component" value="Unassembled WGS sequence"/>
</dbReference>
<organism evidence="3 4">
    <name type="scientific">Daphnia pulex</name>
    <name type="common">Water flea</name>
    <dbReference type="NCBI Taxonomy" id="6669"/>
    <lineage>
        <taxon>Eukaryota</taxon>
        <taxon>Metazoa</taxon>
        <taxon>Ecdysozoa</taxon>
        <taxon>Arthropoda</taxon>
        <taxon>Crustacea</taxon>
        <taxon>Branchiopoda</taxon>
        <taxon>Diplostraca</taxon>
        <taxon>Cladocera</taxon>
        <taxon>Anomopoda</taxon>
        <taxon>Daphniidae</taxon>
        <taxon>Daphnia</taxon>
    </lineage>
</organism>
<dbReference type="KEGG" id="dpx:DAPPUDRAFT_268316"/>
<dbReference type="Gene3D" id="2.160.20.80">
    <property type="entry name" value="E3 ubiquitin-protein ligase SopA"/>
    <property type="match status" value="1"/>
</dbReference>
<reference evidence="3 4" key="1">
    <citation type="journal article" date="2011" name="Science">
        <title>The ecoresponsive genome of Daphnia pulex.</title>
        <authorList>
            <person name="Colbourne J.K."/>
            <person name="Pfrender M.E."/>
            <person name="Gilbert D."/>
            <person name="Thomas W.K."/>
            <person name="Tucker A."/>
            <person name="Oakley T.H."/>
            <person name="Tokishita S."/>
            <person name="Aerts A."/>
            <person name="Arnold G.J."/>
            <person name="Basu M.K."/>
            <person name="Bauer D.J."/>
            <person name="Caceres C.E."/>
            <person name="Carmel L."/>
            <person name="Casola C."/>
            <person name="Choi J.H."/>
            <person name="Detter J.C."/>
            <person name="Dong Q."/>
            <person name="Dusheyko S."/>
            <person name="Eads B.D."/>
            <person name="Frohlich T."/>
            <person name="Geiler-Samerotte K.A."/>
            <person name="Gerlach D."/>
            <person name="Hatcher P."/>
            <person name="Jogdeo S."/>
            <person name="Krijgsveld J."/>
            <person name="Kriventseva E.V."/>
            <person name="Kultz D."/>
            <person name="Laforsch C."/>
            <person name="Lindquist E."/>
            <person name="Lopez J."/>
            <person name="Manak J.R."/>
            <person name="Muller J."/>
            <person name="Pangilinan J."/>
            <person name="Patwardhan R.P."/>
            <person name="Pitluck S."/>
            <person name="Pritham E.J."/>
            <person name="Rechtsteiner A."/>
            <person name="Rho M."/>
            <person name="Rogozin I.B."/>
            <person name="Sakarya O."/>
            <person name="Salamov A."/>
            <person name="Schaack S."/>
            <person name="Shapiro H."/>
            <person name="Shiga Y."/>
            <person name="Skalitzky C."/>
            <person name="Smith Z."/>
            <person name="Souvorov A."/>
            <person name="Sung W."/>
            <person name="Tang Z."/>
            <person name="Tsuchiya D."/>
            <person name="Tu H."/>
            <person name="Vos H."/>
            <person name="Wang M."/>
            <person name="Wolf Y.I."/>
            <person name="Yamagata H."/>
            <person name="Yamada T."/>
            <person name="Ye Y."/>
            <person name="Shaw J.R."/>
            <person name="Andrews J."/>
            <person name="Crease T.J."/>
            <person name="Tang H."/>
            <person name="Lucas S.M."/>
            <person name="Robertson H.M."/>
            <person name="Bork P."/>
            <person name="Koonin E.V."/>
            <person name="Zdobnov E.M."/>
            <person name="Grigoriev I.V."/>
            <person name="Lynch M."/>
            <person name="Boore J.L."/>
        </authorList>
    </citation>
    <scope>NUCLEOTIDE SEQUENCE [LARGE SCALE GENOMIC DNA]</scope>
</reference>
<dbReference type="PANTHER" id="PTHR24401">
    <property type="entry name" value="SI:CH211-243P7.3-RELATED"/>
    <property type="match status" value="1"/>
</dbReference>
<dbReference type="OrthoDB" id="8942218at2759"/>
<feature type="compositionally biased region" description="Low complexity" evidence="1">
    <location>
        <begin position="83"/>
        <end position="101"/>
    </location>
</feature>
<dbReference type="AlphaFoldDB" id="E9HXM4"/>
<sequence>MPKKIEVKSCSNLPQFEKEKADFTSPTFSSTSADHTDSSSSNLPQSEKDKARFTSSTFSSASSDRTDSSSTNMPQCKNDKAKFTSSTFSSASSDHTDSCSSNLPQSDKDKAEFTSSTFSSASTDHESWFKEKLPVKVQNSRLLSSSFTAPASSSSHSYNSPSYNSDPLLNGLWPLLLDKESTSQEVKSPSTGNAVRKLMESPHRKTDFLQRLPLGTFISYEHHLMEQLTGDDKARFGIVLTRKIACDKSMVSLMRARTLGNSTTALCNDIHELQSEEWMRNTLIYLSDCQRHKNERARLNLTPAQYEAPPVFKTPPTQKWFLAVYVRDVWSRLETLKGSATSIYVSILKIDSTKKVTRKLQGTSANSVSWCTNVGNEKGEILLSILTTSESLSNLDKMDQGLIARYHSTGQPAPLVLYSDRDCCSFKFTTMFNLWDNLIILLDSWHFIRRLAFASTNECHPLYGIFMSRISTAIFELHSSDVALQKEAKCGELKLAGIRQPSQETVLKSITKQELARHCRRRTRGVENTTNLL</sequence>
<name>E9HXM4_DAPPU</name>
<dbReference type="eggNOG" id="ENOG502QTNY">
    <property type="taxonomic scope" value="Eukaryota"/>
</dbReference>
<evidence type="ECO:0000313" key="4">
    <source>
        <dbReference type="Proteomes" id="UP000000305"/>
    </source>
</evidence>
<proteinExistence type="predicted"/>
<feature type="region of interest" description="Disordered" evidence="1">
    <location>
        <begin position="1"/>
        <end position="110"/>
    </location>
</feature>
<dbReference type="EMBL" id="GL733052">
    <property type="protein sequence ID" value="EFX63508.1"/>
    <property type="molecule type" value="Genomic_DNA"/>
</dbReference>
<evidence type="ECO:0000313" key="3">
    <source>
        <dbReference type="EMBL" id="EFX63508.1"/>
    </source>
</evidence>
<feature type="compositionally biased region" description="Low complexity" evidence="1">
    <location>
        <begin position="53"/>
        <end position="71"/>
    </location>
</feature>
<dbReference type="HOGENOM" id="CLU_511193_0_0_1"/>
<evidence type="ECO:0000259" key="2">
    <source>
        <dbReference type="Pfam" id="PF20499"/>
    </source>
</evidence>
<dbReference type="PhylomeDB" id="E9HXM4"/>
<gene>
    <name evidence="3" type="ORF">DAPPUDRAFT_268316</name>
</gene>
<accession>E9HXM4</accession>
<keyword evidence="4" id="KW-1185">Reference proteome</keyword>
<dbReference type="SUPFAM" id="SSF141571">
    <property type="entry name" value="Pentapeptide repeat-like"/>
    <property type="match status" value="1"/>
</dbReference>
<feature type="domain" description="DUF6729" evidence="2">
    <location>
        <begin position="216"/>
        <end position="330"/>
    </location>
</feature>
<feature type="compositionally biased region" description="Low complexity" evidence="1">
    <location>
        <begin position="29"/>
        <end position="41"/>
    </location>
</feature>
<dbReference type="PANTHER" id="PTHR24401:SF29">
    <property type="entry name" value="SI:CH211-243P7.3-RELATED"/>
    <property type="match status" value="1"/>
</dbReference>
<dbReference type="InParanoid" id="E9HXM4"/>